<protein>
    <submittedName>
        <fullName evidence="1">Uncharacterized protein</fullName>
    </submittedName>
</protein>
<gene>
    <name evidence="1" type="ORF">BE04_30350</name>
</gene>
<evidence type="ECO:0000313" key="2">
    <source>
        <dbReference type="Proteomes" id="UP000075604"/>
    </source>
</evidence>
<dbReference type="AlphaFoldDB" id="A0A150P6P0"/>
<name>A0A150P6P0_SORCE</name>
<proteinExistence type="predicted"/>
<sequence>MSKPTLTESDLTVIAEGTPALDPFPTHPWSREKLLAAVLDLHLKAKTKADRDAFQQALGAIQVLDALIRLYVKTNDE</sequence>
<dbReference type="Proteomes" id="UP000075604">
    <property type="component" value="Unassembled WGS sequence"/>
</dbReference>
<evidence type="ECO:0000313" key="1">
    <source>
        <dbReference type="EMBL" id="KYF51343.1"/>
    </source>
</evidence>
<comment type="caution">
    <text evidence="1">The sequence shown here is derived from an EMBL/GenBank/DDBJ whole genome shotgun (WGS) entry which is preliminary data.</text>
</comment>
<dbReference type="EMBL" id="JELX01003776">
    <property type="protein sequence ID" value="KYF51343.1"/>
    <property type="molecule type" value="Genomic_DNA"/>
</dbReference>
<reference evidence="1 2" key="1">
    <citation type="submission" date="2014-02" db="EMBL/GenBank/DDBJ databases">
        <title>The small core and large imbalanced accessory genome model reveals a collaborative survival strategy of Sorangium cellulosum strains in nature.</title>
        <authorList>
            <person name="Han K."/>
            <person name="Peng R."/>
            <person name="Blom J."/>
            <person name="Li Y.-Z."/>
        </authorList>
    </citation>
    <scope>NUCLEOTIDE SEQUENCE [LARGE SCALE GENOMIC DNA]</scope>
    <source>
        <strain evidence="1 2">So0157-18</strain>
    </source>
</reference>
<accession>A0A150P6P0</accession>
<organism evidence="1 2">
    <name type="scientific">Sorangium cellulosum</name>
    <name type="common">Polyangium cellulosum</name>
    <dbReference type="NCBI Taxonomy" id="56"/>
    <lineage>
        <taxon>Bacteria</taxon>
        <taxon>Pseudomonadati</taxon>
        <taxon>Myxococcota</taxon>
        <taxon>Polyangia</taxon>
        <taxon>Polyangiales</taxon>
        <taxon>Polyangiaceae</taxon>
        <taxon>Sorangium</taxon>
    </lineage>
</organism>